<keyword evidence="3" id="KW-1185">Reference proteome</keyword>
<gene>
    <name evidence="2" type="ORF">HJC23_007884</name>
</gene>
<organism evidence="2 3">
    <name type="scientific">Cyclotella cryptica</name>
    <dbReference type="NCBI Taxonomy" id="29204"/>
    <lineage>
        <taxon>Eukaryota</taxon>
        <taxon>Sar</taxon>
        <taxon>Stramenopiles</taxon>
        <taxon>Ochrophyta</taxon>
        <taxon>Bacillariophyta</taxon>
        <taxon>Coscinodiscophyceae</taxon>
        <taxon>Thalassiosirophycidae</taxon>
        <taxon>Stephanodiscales</taxon>
        <taxon>Stephanodiscaceae</taxon>
        <taxon>Cyclotella</taxon>
    </lineage>
</organism>
<feature type="compositionally biased region" description="Polar residues" evidence="1">
    <location>
        <begin position="439"/>
        <end position="466"/>
    </location>
</feature>
<feature type="compositionally biased region" description="Low complexity" evidence="1">
    <location>
        <begin position="248"/>
        <end position="265"/>
    </location>
</feature>
<dbReference type="AlphaFoldDB" id="A0ABD3R0D2"/>
<feature type="region of interest" description="Disordered" evidence="1">
    <location>
        <begin position="423"/>
        <end position="477"/>
    </location>
</feature>
<sequence length="744" mass="82823">MTDAGFAGYDSDESDKVIKIRLSRCTLNEQLGTVTLTPSNAVATGHGDSASSRRSSSKFSKAKQSTAKVDADEIASRLIAFRSRSRERLASNYERSRTSTPRKNKTAPAPPPKQPNSILRGRSRSPVDIVALRNRAISREREREQRLELEAKSEVDSLAPRPVRVSEFNDEPYRRVESVEALPVNCDKKGRCIRHPSMRLYKKQLLGGFQLVMDSCPLCLLNSNKEEVLDDSSSLRKKERFPEERRSSLSQGLRSSLRSTQSLEQKASSANARPTTPSRPKLSRVSSGSSILYDAQDSSTVMEGGSDSLSFNSNGDMPNYNHNEPIIPLKKDNSSRSRRRYMSPVPHPELRPTRDCKRSQSLERSLSMRLSPSTRTKSALKAVSDHINVKGLRVPFDTSFLDDNQTSILERGMEKLSSLQIRSRSASRQRGNVEDVTTKSRCSSRSMADNNESVSICASTRSQQSKSKPKFDSTGRCKKHPSIIVARKKPFAKGWDIIRDSCPFCEEAASEMSTSKVNSFSGREKSPAPTRTLQRKASGGRLGDSPVTVENETRKTPAQLCRVQKMVYMTPWGETGWYTGEVDDTGKPQGHGRMRFKTGNIYEGLWINGYSEEYLEKKSRMKSGFGSNVAPWKQNPLTLPRNNGNSSPEYETMMKPPAPMPTISAPVGMPVQMVSPSSQYEGQMQFNSQWAPQCYPPFQGTQAPNMGSGMYQMAPPPFTTMVPTCYEGQPQYGSSDYSRSSSFG</sequence>
<feature type="compositionally biased region" description="Low complexity" evidence="1">
    <location>
        <begin position="49"/>
        <end position="68"/>
    </location>
</feature>
<feature type="region of interest" description="Disordered" evidence="1">
    <location>
        <begin position="34"/>
        <end position="68"/>
    </location>
</feature>
<name>A0ABD3R0D2_9STRA</name>
<feature type="region of interest" description="Disordered" evidence="1">
    <location>
        <begin position="89"/>
        <end position="122"/>
    </location>
</feature>
<protein>
    <submittedName>
        <fullName evidence="2">Uncharacterized protein</fullName>
    </submittedName>
</protein>
<evidence type="ECO:0000313" key="2">
    <source>
        <dbReference type="EMBL" id="KAL3805923.1"/>
    </source>
</evidence>
<accession>A0ABD3R0D2</accession>
<reference evidence="2 3" key="1">
    <citation type="journal article" date="2020" name="G3 (Bethesda)">
        <title>Improved Reference Genome for Cyclotella cryptica CCMP332, a Model for Cell Wall Morphogenesis, Salinity Adaptation, and Lipid Production in Diatoms (Bacillariophyta).</title>
        <authorList>
            <person name="Roberts W.R."/>
            <person name="Downey K.M."/>
            <person name="Ruck E.C."/>
            <person name="Traller J.C."/>
            <person name="Alverson A.J."/>
        </authorList>
    </citation>
    <scope>NUCLEOTIDE SEQUENCE [LARGE SCALE GENOMIC DNA]</scope>
    <source>
        <strain evidence="2 3">CCMP332</strain>
    </source>
</reference>
<evidence type="ECO:0000313" key="3">
    <source>
        <dbReference type="Proteomes" id="UP001516023"/>
    </source>
</evidence>
<evidence type="ECO:0000256" key="1">
    <source>
        <dbReference type="SAM" id="MobiDB-lite"/>
    </source>
</evidence>
<feature type="compositionally biased region" description="Basic and acidic residues" evidence="1">
    <location>
        <begin position="348"/>
        <end position="361"/>
    </location>
</feature>
<proteinExistence type="predicted"/>
<dbReference type="Proteomes" id="UP001516023">
    <property type="component" value="Unassembled WGS sequence"/>
</dbReference>
<feature type="compositionally biased region" description="Basic and acidic residues" evidence="1">
    <location>
        <begin position="233"/>
        <end position="247"/>
    </location>
</feature>
<dbReference type="EMBL" id="JABMIG020000001">
    <property type="protein sequence ID" value="KAL3805923.1"/>
    <property type="molecule type" value="Genomic_DNA"/>
</dbReference>
<feature type="region of interest" description="Disordered" evidence="1">
    <location>
        <begin position="231"/>
        <end position="361"/>
    </location>
</feature>
<comment type="caution">
    <text evidence="2">The sequence shown here is derived from an EMBL/GenBank/DDBJ whole genome shotgun (WGS) entry which is preliminary data.</text>
</comment>
<feature type="compositionally biased region" description="Polar residues" evidence="1">
    <location>
        <begin position="266"/>
        <end position="322"/>
    </location>
</feature>
<feature type="region of interest" description="Disordered" evidence="1">
    <location>
        <begin position="513"/>
        <end position="554"/>
    </location>
</feature>